<dbReference type="Proteomes" id="UP000250222">
    <property type="component" value="Unassembled WGS sequence"/>
</dbReference>
<reference evidence="2 3" key="1">
    <citation type="submission" date="2016-10" db="EMBL/GenBank/DDBJ databases">
        <authorList>
            <person name="Cai Z."/>
        </authorList>
    </citation>
    <scope>NUCLEOTIDE SEQUENCE [LARGE SCALE GENOMIC DNA]</scope>
    <source>
        <strain evidence="2 3">CGMCC 1.10826</strain>
    </source>
</reference>
<dbReference type="EMBL" id="UETB01000003">
    <property type="protein sequence ID" value="SSA39950.1"/>
    <property type="molecule type" value="Genomic_DNA"/>
</dbReference>
<organism evidence="2 3">
    <name type="scientific">Georgenia satyanarayanai</name>
    <dbReference type="NCBI Taxonomy" id="860221"/>
    <lineage>
        <taxon>Bacteria</taxon>
        <taxon>Bacillati</taxon>
        <taxon>Actinomycetota</taxon>
        <taxon>Actinomycetes</taxon>
        <taxon>Micrococcales</taxon>
        <taxon>Bogoriellaceae</taxon>
        <taxon>Georgenia</taxon>
    </lineage>
</organism>
<evidence type="ECO:0000259" key="1">
    <source>
        <dbReference type="SMART" id="SM00481"/>
    </source>
</evidence>
<dbReference type="CDD" id="cd07438">
    <property type="entry name" value="PHP_HisPPase_AMP"/>
    <property type="match status" value="1"/>
</dbReference>
<dbReference type="GO" id="GO:0004534">
    <property type="term" value="F:5'-3' RNA exonuclease activity"/>
    <property type="evidence" value="ECO:0007669"/>
    <property type="project" value="TreeGrafter"/>
</dbReference>
<dbReference type="InterPro" id="IPR004013">
    <property type="entry name" value="PHP_dom"/>
</dbReference>
<dbReference type="RefSeq" id="WP_110851795.1">
    <property type="nucleotide sequence ID" value="NZ_QKLZ01000003.1"/>
</dbReference>
<evidence type="ECO:0000313" key="3">
    <source>
        <dbReference type="Proteomes" id="UP000250222"/>
    </source>
</evidence>
<dbReference type="Gene3D" id="3.20.20.140">
    <property type="entry name" value="Metal-dependent hydrolases"/>
    <property type="match status" value="1"/>
</dbReference>
<dbReference type="PANTHER" id="PTHR42924">
    <property type="entry name" value="EXONUCLEASE"/>
    <property type="match status" value="1"/>
</dbReference>
<dbReference type="SUPFAM" id="SSF89550">
    <property type="entry name" value="PHP domain-like"/>
    <property type="match status" value="1"/>
</dbReference>
<proteinExistence type="predicted"/>
<dbReference type="GO" id="GO:0035312">
    <property type="term" value="F:5'-3' DNA exonuclease activity"/>
    <property type="evidence" value="ECO:0007669"/>
    <property type="project" value="TreeGrafter"/>
</dbReference>
<dbReference type="InterPro" id="IPR016195">
    <property type="entry name" value="Pol/histidinol_Pase-like"/>
</dbReference>
<dbReference type="SMART" id="SM00481">
    <property type="entry name" value="POLIIIAc"/>
    <property type="match status" value="1"/>
</dbReference>
<dbReference type="InterPro" id="IPR003141">
    <property type="entry name" value="Pol/His_phosphatase_N"/>
</dbReference>
<dbReference type="Pfam" id="PF02811">
    <property type="entry name" value="PHP"/>
    <property type="match status" value="1"/>
</dbReference>
<sequence length="284" mass="29878">MLARPAVDLHTHSSLSDGTERPAVLMAAAAAAGLDVVALTDHDTWDGWEEAAAAVGRTGVALVRGAEISTSAGGISVHLLSYLHDPAARGLGTAVARARDSRLGRARRMVERLALDFELTWEEVEALLEPGGTVGRPHIADALVARGYVTDRSAAFTEILHASGPYYVRYDAPDAAAAVELVRRAGGVPVMAHPRAGARGRVVEDVVIEEMAAAGLAGLEVDHRDHDDGARAQLLDLASSLGLFVTGSSDYHGTGKPNRLGEHLTDPAVLEQIESEGYLPVVRP</sequence>
<protein>
    <recommendedName>
        <fullName evidence="1">Polymerase/histidinol phosphatase N-terminal domain-containing protein</fullName>
    </recommendedName>
</protein>
<name>A0A2Y9A6I0_9MICO</name>
<evidence type="ECO:0000313" key="2">
    <source>
        <dbReference type="EMBL" id="SSA39950.1"/>
    </source>
</evidence>
<dbReference type="AlphaFoldDB" id="A0A2Y9A6I0"/>
<accession>A0A2Y9A6I0</accession>
<dbReference type="PANTHER" id="PTHR42924:SF3">
    <property type="entry name" value="POLYMERASE_HISTIDINOL PHOSPHATASE N-TERMINAL DOMAIN-CONTAINING PROTEIN"/>
    <property type="match status" value="1"/>
</dbReference>
<dbReference type="Gene3D" id="1.10.150.650">
    <property type="match status" value="1"/>
</dbReference>
<feature type="domain" description="Polymerase/histidinol phosphatase N-terminal" evidence="1">
    <location>
        <begin position="7"/>
        <end position="72"/>
    </location>
</feature>
<gene>
    <name evidence="2" type="ORF">SAMN05216184_103132</name>
</gene>
<dbReference type="InterPro" id="IPR052018">
    <property type="entry name" value="PHP_domain"/>
</dbReference>
<keyword evidence="3" id="KW-1185">Reference proteome</keyword>
<dbReference type="OrthoDB" id="9804333at2"/>